<reference evidence="7 8" key="1">
    <citation type="submission" date="2016-07" db="EMBL/GenBank/DDBJ databases">
        <title>Pervasive Adenine N6-methylation of Active Genes in Fungi.</title>
        <authorList>
            <consortium name="DOE Joint Genome Institute"/>
            <person name="Mondo S.J."/>
            <person name="Dannebaum R.O."/>
            <person name="Kuo R.C."/>
            <person name="Labutti K."/>
            <person name="Haridas S."/>
            <person name="Kuo A."/>
            <person name="Salamov A."/>
            <person name="Ahrendt S.R."/>
            <person name="Lipzen A."/>
            <person name="Sullivan W."/>
            <person name="Andreopoulos W.B."/>
            <person name="Clum A."/>
            <person name="Lindquist E."/>
            <person name="Daum C."/>
            <person name="Ramamoorthy G.K."/>
            <person name="Gryganskyi A."/>
            <person name="Culley D."/>
            <person name="Magnuson J.K."/>
            <person name="James T.Y."/>
            <person name="O'Malley M.A."/>
            <person name="Stajich J.E."/>
            <person name="Spatafora J.W."/>
            <person name="Visel A."/>
            <person name="Grigoriev I.V."/>
        </authorList>
    </citation>
    <scope>NUCLEOTIDE SEQUENCE [LARGE SCALE GENOMIC DNA]</scope>
    <source>
        <strain evidence="7 8">NRRL 3116</strain>
    </source>
</reference>
<dbReference type="GeneID" id="33563256"/>
<dbReference type="EMBL" id="MCFF01000012">
    <property type="protein sequence ID" value="ORZ20909.1"/>
    <property type="molecule type" value="Genomic_DNA"/>
</dbReference>
<dbReference type="RefSeq" id="XP_021882818.1">
    <property type="nucleotide sequence ID" value="XM_022021412.1"/>
</dbReference>
<dbReference type="Pfam" id="PF01753">
    <property type="entry name" value="zf-MYND"/>
    <property type="match status" value="1"/>
</dbReference>
<dbReference type="Proteomes" id="UP000193648">
    <property type="component" value="Unassembled WGS sequence"/>
</dbReference>
<dbReference type="InParanoid" id="A0A1Y2GRW9"/>
<evidence type="ECO:0000256" key="5">
    <source>
        <dbReference type="SAM" id="MobiDB-lite"/>
    </source>
</evidence>
<organism evidence="7 8">
    <name type="scientific">Lobosporangium transversale</name>
    <dbReference type="NCBI Taxonomy" id="64571"/>
    <lineage>
        <taxon>Eukaryota</taxon>
        <taxon>Fungi</taxon>
        <taxon>Fungi incertae sedis</taxon>
        <taxon>Mucoromycota</taxon>
        <taxon>Mortierellomycotina</taxon>
        <taxon>Mortierellomycetes</taxon>
        <taxon>Mortierellales</taxon>
        <taxon>Mortierellaceae</taxon>
        <taxon>Lobosporangium</taxon>
    </lineage>
</organism>
<keyword evidence="3" id="KW-0862">Zinc</keyword>
<dbReference type="AlphaFoldDB" id="A0A1Y2GRW9"/>
<keyword evidence="8" id="KW-1185">Reference proteome</keyword>
<dbReference type="PROSITE" id="PS50865">
    <property type="entry name" value="ZF_MYND_2"/>
    <property type="match status" value="1"/>
</dbReference>
<keyword evidence="2 4" id="KW-0863">Zinc-finger</keyword>
<evidence type="ECO:0000256" key="1">
    <source>
        <dbReference type="ARBA" id="ARBA00022723"/>
    </source>
</evidence>
<evidence type="ECO:0000256" key="4">
    <source>
        <dbReference type="PROSITE-ProRule" id="PRU00134"/>
    </source>
</evidence>
<gene>
    <name evidence="7" type="ORF">BCR41DRAFT_320810</name>
</gene>
<evidence type="ECO:0000256" key="2">
    <source>
        <dbReference type="ARBA" id="ARBA00022771"/>
    </source>
</evidence>
<evidence type="ECO:0000256" key="3">
    <source>
        <dbReference type="ARBA" id="ARBA00022833"/>
    </source>
</evidence>
<keyword evidence="1" id="KW-0479">Metal-binding</keyword>
<evidence type="ECO:0000259" key="6">
    <source>
        <dbReference type="PROSITE" id="PS50865"/>
    </source>
</evidence>
<evidence type="ECO:0000313" key="7">
    <source>
        <dbReference type="EMBL" id="ORZ20909.1"/>
    </source>
</evidence>
<dbReference type="Gene3D" id="6.10.140.2220">
    <property type="match status" value="1"/>
</dbReference>
<sequence>MVRHEMKEGNIKIAWGYDDGLLGYFLSVYDERLKWKGNSSEEVNSICEKVCSTGDGAYFDLNTYPFGGFGYKVSEKTMFAFMRRYGIDPTKVNHPTGGIEVNKGQDKKATSAPTAAIPHGVQRMNEEATTPEMRIDPNYIKHRETKLRDVLENTTPGQTRTICVKRFDRTIRNLAQEYDVSLMRGPMSNVLPTVSLDDFQKGKGAGITFYLSEEGCEVGFKECAHPDCCIPERGERHKRCNQCKKAIYCSRTCQVADWKHHKKTCIPSEQAEK</sequence>
<protein>
    <recommendedName>
        <fullName evidence="6">MYND-type domain-containing protein</fullName>
    </recommendedName>
</protein>
<name>A0A1Y2GRW9_9FUNG</name>
<dbReference type="InterPro" id="IPR002893">
    <property type="entry name" value="Znf_MYND"/>
</dbReference>
<feature type="domain" description="MYND-type" evidence="6">
    <location>
        <begin position="228"/>
        <end position="265"/>
    </location>
</feature>
<dbReference type="GO" id="GO:0008270">
    <property type="term" value="F:zinc ion binding"/>
    <property type="evidence" value="ECO:0007669"/>
    <property type="project" value="UniProtKB-KW"/>
</dbReference>
<feature type="region of interest" description="Disordered" evidence="5">
    <location>
        <begin position="97"/>
        <end position="138"/>
    </location>
</feature>
<evidence type="ECO:0000313" key="8">
    <source>
        <dbReference type="Proteomes" id="UP000193648"/>
    </source>
</evidence>
<dbReference type="SUPFAM" id="SSF144232">
    <property type="entry name" value="HIT/MYND zinc finger-like"/>
    <property type="match status" value="1"/>
</dbReference>
<comment type="caution">
    <text evidence="7">The sequence shown here is derived from an EMBL/GenBank/DDBJ whole genome shotgun (WGS) entry which is preliminary data.</text>
</comment>
<accession>A0A1Y2GRW9</accession>
<proteinExistence type="predicted"/>
<dbReference type="OrthoDB" id="432970at2759"/>